<dbReference type="Proteomes" id="UP000773614">
    <property type="component" value="Unassembled WGS sequence"/>
</dbReference>
<sequence length="127" mass="13382">MLSAAQGAAAQEKAFSLELNTARDVNNGCRLVYVAHNGTGIALDSTSYEVAVFDSDGGFSQLLILEFGKLPVGKTKVVQFDLPNQPCGKISRLLVNDVADCKSGGQPVDVCMGALKTSTRTKVGFDL</sequence>
<dbReference type="OrthoDB" id="7707524at2"/>
<organism evidence="1 2">
    <name type="scientific">Propylenella binzhouense</name>
    <dbReference type="NCBI Taxonomy" id="2555902"/>
    <lineage>
        <taxon>Bacteria</taxon>
        <taxon>Pseudomonadati</taxon>
        <taxon>Pseudomonadota</taxon>
        <taxon>Alphaproteobacteria</taxon>
        <taxon>Hyphomicrobiales</taxon>
        <taxon>Propylenellaceae</taxon>
        <taxon>Propylenella</taxon>
    </lineage>
</organism>
<reference evidence="1" key="1">
    <citation type="submission" date="2019-03" db="EMBL/GenBank/DDBJ databases">
        <title>Afifella sp. nov., isolated from activated sludge.</title>
        <authorList>
            <person name="Li Q."/>
            <person name="Liu Y."/>
        </authorList>
    </citation>
    <scope>NUCLEOTIDE SEQUENCE</scope>
    <source>
        <strain evidence="1">L72</strain>
    </source>
</reference>
<proteinExistence type="predicted"/>
<dbReference type="EMBL" id="SPKJ01000169">
    <property type="protein sequence ID" value="MYZ50427.1"/>
    <property type="molecule type" value="Genomic_DNA"/>
</dbReference>
<protein>
    <recommendedName>
        <fullName evidence="3">Tat pathway signal sequence domain protein</fullName>
    </recommendedName>
</protein>
<dbReference type="AlphaFoldDB" id="A0A964TAS4"/>
<gene>
    <name evidence="1" type="ORF">E4O86_22250</name>
</gene>
<name>A0A964TAS4_9HYPH</name>
<accession>A0A964TAS4</accession>
<comment type="caution">
    <text evidence="1">The sequence shown here is derived from an EMBL/GenBank/DDBJ whole genome shotgun (WGS) entry which is preliminary data.</text>
</comment>
<evidence type="ECO:0000313" key="2">
    <source>
        <dbReference type="Proteomes" id="UP000773614"/>
    </source>
</evidence>
<evidence type="ECO:0000313" key="1">
    <source>
        <dbReference type="EMBL" id="MYZ50427.1"/>
    </source>
</evidence>
<evidence type="ECO:0008006" key="3">
    <source>
        <dbReference type="Google" id="ProtNLM"/>
    </source>
</evidence>
<keyword evidence="2" id="KW-1185">Reference proteome</keyword>